<dbReference type="PRINTS" id="PR00080">
    <property type="entry name" value="SDRFAMILY"/>
</dbReference>
<dbReference type="Gene3D" id="3.40.50.720">
    <property type="entry name" value="NAD(P)-binding Rossmann-like Domain"/>
    <property type="match status" value="1"/>
</dbReference>
<dbReference type="InterPro" id="IPR036291">
    <property type="entry name" value="NAD(P)-bd_dom_sf"/>
</dbReference>
<dbReference type="EMBL" id="JACOON010000004">
    <property type="protein sequence ID" value="MBC5648222.1"/>
    <property type="molecule type" value="Genomic_DNA"/>
</dbReference>
<evidence type="ECO:0000313" key="3">
    <source>
        <dbReference type="EMBL" id="MBC5648222.1"/>
    </source>
</evidence>
<dbReference type="RefSeq" id="WP_186857737.1">
    <property type="nucleotide sequence ID" value="NZ_JACOON010000004.1"/>
</dbReference>
<name>A0ABR7EEL3_9FIRM</name>
<comment type="similarity">
    <text evidence="1">Belongs to the short-chain dehydrogenases/reductases (SDR) family.</text>
</comment>
<dbReference type="Proteomes" id="UP000606889">
    <property type="component" value="Unassembled WGS sequence"/>
</dbReference>
<comment type="caution">
    <text evidence="3">The sequence shown here is derived from an EMBL/GenBank/DDBJ whole genome shotgun (WGS) entry which is preliminary data.</text>
</comment>
<organism evidence="3 4">
    <name type="scientific">Christensenella tenuis</name>
    <dbReference type="NCBI Taxonomy" id="2763033"/>
    <lineage>
        <taxon>Bacteria</taxon>
        <taxon>Bacillati</taxon>
        <taxon>Bacillota</taxon>
        <taxon>Clostridia</taxon>
        <taxon>Christensenellales</taxon>
        <taxon>Christensenellaceae</taxon>
        <taxon>Christensenella</taxon>
    </lineage>
</organism>
<proteinExistence type="inferred from homology"/>
<sequence length="250" mass="26362">MGILSKFDLTGKNALVTGGARGLSFGIAKALHEAGATVALVDLLDTVNEAAREIEGFGIQGDMGDADDIGRAFEEALAKLNGRLDILVNGAGVQYRCASVDFPKDAWDKVIGIDLSAVFFMCQQAGKVMLEQKYGKIINIASMNSFFGGTIVPAYAASKGGVAQLTKALSNEWAGEGINVNAIAPGYMISEMSKTMREVPGQIDELTKRIPAGRWGTPEDLQGLAVFLASDASEYLSGTVIPVDGGFMCR</sequence>
<evidence type="ECO:0000256" key="2">
    <source>
        <dbReference type="ARBA" id="ARBA00023002"/>
    </source>
</evidence>
<accession>A0ABR7EEL3</accession>
<dbReference type="InterPro" id="IPR020904">
    <property type="entry name" value="Sc_DH/Rdtase_CS"/>
</dbReference>
<evidence type="ECO:0000256" key="1">
    <source>
        <dbReference type="ARBA" id="ARBA00006484"/>
    </source>
</evidence>
<evidence type="ECO:0000313" key="4">
    <source>
        <dbReference type="Proteomes" id="UP000606889"/>
    </source>
</evidence>
<dbReference type="PRINTS" id="PR00081">
    <property type="entry name" value="GDHRDH"/>
</dbReference>
<reference evidence="3 4" key="1">
    <citation type="submission" date="2020-08" db="EMBL/GenBank/DDBJ databases">
        <title>Genome public.</title>
        <authorList>
            <person name="Liu C."/>
            <person name="Sun Q."/>
        </authorList>
    </citation>
    <scope>NUCLEOTIDE SEQUENCE [LARGE SCALE GENOMIC DNA]</scope>
    <source>
        <strain evidence="3 4">NSJ-35</strain>
    </source>
</reference>
<dbReference type="PANTHER" id="PTHR42760">
    <property type="entry name" value="SHORT-CHAIN DEHYDROGENASES/REDUCTASES FAMILY MEMBER"/>
    <property type="match status" value="1"/>
</dbReference>
<gene>
    <name evidence="3" type="ORF">H8S18_07720</name>
</gene>
<protein>
    <submittedName>
        <fullName evidence="3">SDR family oxidoreductase</fullName>
    </submittedName>
</protein>
<keyword evidence="4" id="KW-1185">Reference proteome</keyword>
<dbReference type="SUPFAM" id="SSF51735">
    <property type="entry name" value="NAD(P)-binding Rossmann-fold domains"/>
    <property type="match status" value="1"/>
</dbReference>
<dbReference type="Pfam" id="PF13561">
    <property type="entry name" value="adh_short_C2"/>
    <property type="match status" value="1"/>
</dbReference>
<keyword evidence="2" id="KW-0560">Oxidoreductase</keyword>
<dbReference type="PANTHER" id="PTHR42760:SF5">
    <property type="entry name" value="2-DEHYDRO-3-DEOXY-D-GLUCONATE 5-DEHYDROGENASE"/>
    <property type="match status" value="1"/>
</dbReference>
<dbReference type="PROSITE" id="PS00061">
    <property type="entry name" value="ADH_SHORT"/>
    <property type="match status" value="1"/>
</dbReference>
<dbReference type="InterPro" id="IPR002347">
    <property type="entry name" value="SDR_fam"/>
</dbReference>